<dbReference type="Pfam" id="PF11902">
    <property type="entry name" value="DUF3422"/>
    <property type="match status" value="1"/>
</dbReference>
<dbReference type="AlphaFoldDB" id="A0A5M6I9I1"/>
<dbReference type="RefSeq" id="WP_150063032.1">
    <property type="nucleotide sequence ID" value="NZ_JACHII010000012.1"/>
</dbReference>
<reference evidence="2 3" key="1">
    <citation type="submission" date="2019-09" db="EMBL/GenBank/DDBJ databases">
        <title>Genome sequence of Roseospira marina, one of the more divergent members of the non-sulfur purple photosynthetic bacterial family, the Rhodospirillaceae.</title>
        <authorList>
            <person name="Meyer T."/>
            <person name="Kyndt J."/>
        </authorList>
    </citation>
    <scope>NUCLEOTIDE SEQUENCE [LARGE SCALE GENOMIC DNA]</scope>
    <source>
        <strain evidence="2 3">DSM 15113</strain>
    </source>
</reference>
<dbReference type="Proteomes" id="UP000324065">
    <property type="component" value="Unassembled WGS sequence"/>
</dbReference>
<accession>A0A5M6I9I1</accession>
<evidence type="ECO:0000313" key="2">
    <source>
        <dbReference type="EMBL" id="KAA5604901.1"/>
    </source>
</evidence>
<dbReference type="InterPro" id="IPR021830">
    <property type="entry name" value="DUF3422"/>
</dbReference>
<evidence type="ECO:0000313" key="3">
    <source>
        <dbReference type="Proteomes" id="UP000324065"/>
    </source>
</evidence>
<proteinExistence type="predicted"/>
<organism evidence="2 3">
    <name type="scientific">Roseospira marina</name>
    <dbReference type="NCBI Taxonomy" id="140057"/>
    <lineage>
        <taxon>Bacteria</taxon>
        <taxon>Pseudomonadati</taxon>
        <taxon>Pseudomonadota</taxon>
        <taxon>Alphaproteobacteria</taxon>
        <taxon>Rhodospirillales</taxon>
        <taxon>Rhodospirillaceae</taxon>
        <taxon>Roseospira</taxon>
    </lineage>
</organism>
<comment type="caution">
    <text evidence="2">The sequence shown here is derived from an EMBL/GenBank/DDBJ whole genome shotgun (WGS) entry which is preliminary data.</text>
</comment>
<protein>
    <submittedName>
        <fullName evidence="2">DUF3422 domain-containing protein</fullName>
    </submittedName>
</protein>
<feature type="transmembrane region" description="Helical" evidence="1">
    <location>
        <begin position="367"/>
        <end position="388"/>
    </location>
</feature>
<keyword evidence="1" id="KW-1133">Transmembrane helix</keyword>
<gene>
    <name evidence="2" type="ORF">F1188_13850</name>
</gene>
<keyword evidence="1" id="KW-0812">Transmembrane</keyword>
<dbReference type="EMBL" id="VWPJ01000013">
    <property type="protein sequence ID" value="KAA5604901.1"/>
    <property type="molecule type" value="Genomic_DNA"/>
</dbReference>
<feature type="transmembrane region" description="Helical" evidence="1">
    <location>
        <begin position="400"/>
        <end position="419"/>
    </location>
</feature>
<keyword evidence="1" id="KW-0472">Membrane</keyword>
<keyword evidence="3" id="KW-1185">Reference proteome</keyword>
<dbReference type="OrthoDB" id="9767470at2"/>
<evidence type="ECO:0000256" key="1">
    <source>
        <dbReference type="SAM" id="Phobius"/>
    </source>
</evidence>
<sequence>MSVPPFPEHPQREMLIRELHARPSEPHKAPMRISQITILSGEHGGDSDRAHLARLCSRKGAPPPAEGAKQHVADFGGLTVKWERHTEFSSYAFSRRAHFTMPFEQPVIEEVPQDWLAELPGDVLSAVHVALLPSAVEMPDAEELSLRHFNGNPLIANTVAGGKARVWADFRLHADHFTRILVQDLGLDERHAGRTIQRLIELNTYRALSLLAFPLAQDTLPQLRGIDESLAEVSTRMADTADPATDAELLSRLSQLSADIESLAARTSYRFGATRAYYGLVRQRLRDLRTDRLEGYLTIDGFLDRRMGPAMATCETAETRQEALAQRATRIGSLLRARVEVAVEKQNSDLLTSMNERSRIQLKLQETVEGLSVVAISYYAVGLVSYLFKGVESTGVPLNVGIATGLSVPVVAGLVWYGIHTAKHAVVKRKDTD</sequence>
<name>A0A5M6I9I1_9PROT</name>